<organism evidence="1 2">
    <name type="scientific">Xylaria curta</name>
    <dbReference type="NCBI Taxonomy" id="42375"/>
    <lineage>
        <taxon>Eukaryota</taxon>
        <taxon>Fungi</taxon>
        <taxon>Dikarya</taxon>
        <taxon>Ascomycota</taxon>
        <taxon>Pezizomycotina</taxon>
        <taxon>Sordariomycetes</taxon>
        <taxon>Xylariomycetidae</taxon>
        <taxon>Xylariales</taxon>
        <taxon>Xylariaceae</taxon>
        <taxon>Xylaria</taxon>
    </lineage>
</organism>
<accession>A0ACC1N2S2</accession>
<proteinExistence type="predicted"/>
<evidence type="ECO:0000313" key="1">
    <source>
        <dbReference type="EMBL" id="KAJ2973575.1"/>
    </source>
</evidence>
<comment type="caution">
    <text evidence="1">The sequence shown here is derived from an EMBL/GenBank/DDBJ whole genome shotgun (WGS) entry which is preliminary data.</text>
</comment>
<dbReference type="Proteomes" id="UP001143856">
    <property type="component" value="Unassembled WGS sequence"/>
</dbReference>
<gene>
    <name evidence="1" type="ORF">NUW58_g8904</name>
</gene>
<sequence length="220" mass="24053">MLCVWAGPKQSRVVYRFDTGGELEPGNEENGDRYPSSRGSSPEVSFTEVRKTRASRKGHSRNSGPKRSSTYDFGGGFSTVVEEDESAATTSSPARGSRKSAYDTGVDLLTKKAKTPSGGWVGARKALERRSKGARKEWEDFRLTSTVPQPEFPGSAPGGQQRLTALRWWEGCVTPAPTPAKGKGQPALGGVVGWHSTRRDWRQWRLEMLCECPTALVTTC</sequence>
<name>A0ACC1N2S2_9PEZI</name>
<evidence type="ECO:0000313" key="2">
    <source>
        <dbReference type="Proteomes" id="UP001143856"/>
    </source>
</evidence>
<reference evidence="1" key="1">
    <citation type="submission" date="2022-10" db="EMBL/GenBank/DDBJ databases">
        <title>Genome Sequence of Xylaria curta.</title>
        <authorList>
            <person name="Buettner E."/>
        </authorList>
    </citation>
    <scope>NUCLEOTIDE SEQUENCE</scope>
    <source>
        <strain evidence="1">Babe10</strain>
    </source>
</reference>
<keyword evidence="2" id="KW-1185">Reference proteome</keyword>
<dbReference type="EMBL" id="JAPDGR010002922">
    <property type="protein sequence ID" value="KAJ2973575.1"/>
    <property type="molecule type" value="Genomic_DNA"/>
</dbReference>
<protein>
    <submittedName>
        <fullName evidence="1">Uncharacterized protein</fullName>
    </submittedName>
</protein>